<dbReference type="Pfam" id="PF03483">
    <property type="entry name" value="B3_4"/>
    <property type="match status" value="1"/>
</dbReference>
<keyword evidence="4 15" id="KW-0963">Cytoplasm</keyword>
<dbReference type="Pfam" id="PF01588">
    <property type="entry name" value="tRNA_bind"/>
    <property type="match status" value="1"/>
</dbReference>
<dbReference type="CDD" id="cd00769">
    <property type="entry name" value="PheRS_beta_core"/>
    <property type="match status" value="1"/>
</dbReference>
<keyword evidence="5 16" id="KW-0820">tRNA-binding</keyword>
<dbReference type="InterPro" id="IPR002547">
    <property type="entry name" value="tRNA-bd_dom"/>
</dbReference>
<keyword evidence="6 15" id="KW-0436">Ligase</keyword>
<evidence type="ECO:0000256" key="5">
    <source>
        <dbReference type="ARBA" id="ARBA00022555"/>
    </source>
</evidence>
<dbReference type="PANTHER" id="PTHR10947">
    <property type="entry name" value="PHENYLALANYL-TRNA SYNTHETASE BETA CHAIN AND LEUCINE-RICH REPEAT-CONTAINING PROTEIN 47"/>
    <property type="match status" value="1"/>
</dbReference>
<name>A0A917GKJ6_9GAMM</name>
<keyword evidence="9 15" id="KW-0067">ATP-binding</keyword>
<dbReference type="Pfam" id="PF03484">
    <property type="entry name" value="B5"/>
    <property type="match status" value="1"/>
</dbReference>
<feature type="binding site" evidence="15">
    <location>
        <position position="457"/>
    </location>
    <ligand>
        <name>Mg(2+)</name>
        <dbReference type="ChEBI" id="CHEBI:18420"/>
        <note>shared with alpha subunit</note>
    </ligand>
</feature>
<comment type="similarity">
    <text evidence="2 15">Belongs to the phenylalanyl-tRNA synthetase beta subunit family. Type 1 subfamily.</text>
</comment>
<dbReference type="SMART" id="SM00874">
    <property type="entry name" value="B5"/>
    <property type="match status" value="1"/>
</dbReference>
<dbReference type="PANTHER" id="PTHR10947:SF0">
    <property type="entry name" value="PHENYLALANINE--TRNA LIGASE BETA SUBUNIT"/>
    <property type="match status" value="1"/>
</dbReference>
<dbReference type="Gene3D" id="3.30.930.10">
    <property type="entry name" value="Bira Bifunctional Protein, Domain 2"/>
    <property type="match status" value="1"/>
</dbReference>
<evidence type="ECO:0000259" key="19">
    <source>
        <dbReference type="PROSITE" id="PS51483"/>
    </source>
</evidence>
<feature type="binding site" evidence="15">
    <location>
        <position position="466"/>
    </location>
    <ligand>
        <name>Mg(2+)</name>
        <dbReference type="ChEBI" id="CHEBI:18420"/>
        <note>shared with alpha subunit</note>
    </ligand>
</feature>
<evidence type="ECO:0000313" key="21">
    <source>
        <dbReference type="Proteomes" id="UP000627715"/>
    </source>
</evidence>
<evidence type="ECO:0000256" key="6">
    <source>
        <dbReference type="ARBA" id="ARBA00022598"/>
    </source>
</evidence>
<dbReference type="NCBIfam" id="TIGR00472">
    <property type="entry name" value="pheT_bact"/>
    <property type="match status" value="1"/>
</dbReference>
<dbReference type="SUPFAM" id="SSF50249">
    <property type="entry name" value="Nucleic acid-binding proteins"/>
    <property type="match status" value="1"/>
</dbReference>
<dbReference type="InterPro" id="IPR045060">
    <property type="entry name" value="Phe-tRNA-ligase_IIc_bsu"/>
</dbReference>
<dbReference type="EC" id="6.1.1.20" evidence="15"/>
<dbReference type="SMART" id="SM00873">
    <property type="entry name" value="B3_4"/>
    <property type="match status" value="1"/>
</dbReference>
<keyword evidence="8 15" id="KW-0547">Nucleotide-binding</keyword>
<proteinExistence type="inferred from homology"/>
<dbReference type="GO" id="GO:0009328">
    <property type="term" value="C:phenylalanine-tRNA ligase complex"/>
    <property type="evidence" value="ECO:0007669"/>
    <property type="project" value="TreeGrafter"/>
</dbReference>
<dbReference type="InterPro" id="IPR033714">
    <property type="entry name" value="tRNA_bind_bactPheRS"/>
</dbReference>
<dbReference type="InterPro" id="IPR005147">
    <property type="entry name" value="tRNA_synthase_B5-dom"/>
</dbReference>
<evidence type="ECO:0000259" key="17">
    <source>
        <dbReference type="PROSITE" id="PS50886"/>
    </source>
</evidence>
<feature type="domain" description="FDX-ACB" evidence="18">
    <location>
        <begin position="704"/>
        <end position="797"/>
    </location>
</feature>
<keyword evidence="11 16" id="KW-0694">RNA-binding</keyword>
<dbReference type="Gene3D" id="3.50.40.10">
    <property type="entry name" value="Phenylalanyl-trna Synthetase, Chain B, domain 3"/>
    <property type="match status" value="1"/>
</dbReference>
<dbReference type="Gene3D" id="3.30.56.10">
    <property type="match status" value="2"/>
</dbReference>
<dbReference type="OrthoDB" id="9805455at2"/>
<evidence type="ECO:0000256" key="16">
    <source>
        <dbReference type="PROSITE-ProRule" id="PRU00209"/>
    </source>
</evidence>
<gene>
    <name evidence="15 20" type="primary">pheT</name>
    <name evidence="20" type="ORF">GCM10011403_02560</name>
</gene>
<keyword evidence="10 15" id="KW-0460">Magnesium</keyword>
<dbReference type="InterPro" id="IPR041616">
    <property type="entry name" value="PheRS_beta_core"/>
</dbReference>
<reference evidence="20" key="2">
    <citation type="submission" date="2020-09" db="EMBL/GenBank/DDBJ databases">
        <authorList>
            <person name="Sun Q."/>
            <person name="Zhou Y."/>
        </authorList>
    </citation>
    <scope>NUCLEOTIDE SEQUENCE</scope>
    <source>
        <strain evidence="20">CGMCC 1.15425</strain>
    </source>
</reference>
<reference evidence="20" key="1">
    <citation type="journal article" date="2014" name="Int. J. Syst. Evol. Microbiol.">
        <title>Complete genome sequence of Corynebacterium casei LMG S-19264T (=DSM 44701T), isolated from a smear-ripened cheese.</title>
        <authorList>
            <consortium name="US DOE Joint Genome Institute (JGI-PGF)"/>
            <person name="Walter F."/>
            <person name="Albersmeier A."/>
            <person name="Kalinowski J."/>
            <person name="Ruckert C."/>
        </authorList>
    </citation>
    <scope>NUCLEOTIDE SEQUENCE</scope>
    <source>
        <strain evidence="20">CGMCC 1.15425</strain>
    </source>
</reference>
<dbReference type="SUPFAM" id="SSF56037">
    <property type="entry name" value="PheT/TilS domain"/>
    <property type="match status" value="1"/>
</dbReference>
<evidence type="ECO:0000256" key="15">
    <source>
        <dbReference type="HAMAP-Rule" id="MF_00283"/>
    </source>
</evidence>
<evidence type="ECO:0000256" key="7">
    <source>
        <dbReference type="ARBA" id="ARBA00022723"/>
    </source>
</evidence>
<dbReference type="GO" id="GO:0006432">
    <property type="term" value="P:phenylalanyl-tRNA aminoacylation"/>
    <property type="evidence" value="ECO:0007669"/>
    <property type="project" value="UniProtKB-UniRule"/>
</dbReference>
<dbReference type="InterPro" id="IPR036690">
    <property type="entry name" value="Fdx_antiC-bd_sf"/>
</dbReference>
<dbReference type="CDD" id="cd02796">
    <property type="entry name" value="tRNA_bind_bactPheRS"/>
    <property type="match status" value="1"/>
</dbReference>
<dbReference type="GO" id="GO:0005524">
    <property type="term" value="F:ATP binding"/>
    <property type="evidence" value="ECO:0007669"/>
    <property type="project" value="UniProtKB-UniRule"/>
</dbReference>
<keyword evidence="7 15" id="KW-0479">Metal-binding</keyword>
<accession>A0A917GKJ6</accession>
<dbReference type="GO" id="GO:0000049">
    <property type="term" value="F:tRNA binding"/>
    <property type="evidence" value="ECO:0007669"/>
    <property type="project" value="UniProtKB-UniRule"/>
</dbReference>
<evidence type="ECO:0000256" key="9">
    <source>
        <dbReference type="ARBA" id="ARBA00022840"/>
    </source>
</evidence>
<evidence type="ECO:0000256" key="4">
    <source>
        <dbReference type="ARBA" id="ARBA00022490"/>
    </source>
</evidence>
<comment type="caution">
    <text evidence="20">The sequence shown here is derived from an EMBL/GenBank/DDBJ whole genome shotgun (WGS) entry which is preliminary data.</text>
</comment>
<evidence type="ECO:0000256" key="13">
    <source>
        <dbReference type="ARBA" id="ARBA00023146"/>
    </source>
</evidence>
<protein>
    <recommendedName>
        <fullName evidence="15">Phenylalanine--tRNA ligase beta subunit</fullName>
        <ecNumber evidence="15">6.1.1.20</ecNumber>
    </recommendedName>
    <alternativeName>
        <fullName evidence="15">Phenylalanyl-tRNA synthetase beta subunit</fullName>
        <shortName evidence="15">PheRS</shortName>
    </alternativeName>
</protein>
<dbReference type="SMART" id="SM00896">
    <property type="entry name" value="FDX-ACB"/>
    <property type="match status" value="1"/>
</dbReference>
<dbReference type="InterPro" id="IPR045864">
    <property type="entry name" value="aa-tRNA-synth_II/BPL/LPL"/>
</dbReference>
<feature type="binding site" evidence="15">
    <location>
        <position position="467"/>
    </location>
    <ligand>
        <name>Mg(2+)</name>
        <dbReference type="ChEBI" id="CHEBI:18420"/>
        <note>shared with alpha subunit</note>
    </ligand>
</feature>
<comment type="subcellular location">
    <subcellularLocation>
        <location evidence="1 15">Cytoplasm</location>
    </subcellularLocation>
</comment>
<evidence type="ECO:0000256" key="3">
    <source>
        <dbReference type="ARBA" id="ARBA00011209"/>
    </source>
</evidence>
<evidence type="ECO:0000256" key="2">
    <source>
        <dbReference type="ARBA" id="ARBA00008653"/>
    </source>
</evidence>
<dbReference type="Proteomes" id="UP000627715">
    <property type="component" value="Unassembled WGS sequence"/>
</dbReference>
<comment type="catalytic activity">
    <reaction evidence="14 15">
        <text>tRNA(Phe) + L-phenylalanine + ATP = L-phenylalanyl-tRNA(Phe) + AMP + diphosphate + H(+)</text>
        <dbReference type="Rhea" id="RHEA:19413"/>
        <dbReference type="Rhea" id="RHEA-COMP:9668"/>
        <dbReference type="Rhea" id="RHEA-COMP:9699"/>
        <dbReference type="ChEBI" id="CHEBI:15378"/>
        <dbReference type="ChEBI" id="CHEBI:30616"/>
        <dbReference type="ChEBI" id="CHEBI:33019"/>
        <dbReference type="ChEBI" id="CHEBI:58095"/>
        <dbReference type="ChEBI" id="CHEBI:78442"/>
        <dbReference type="ChEBI" id="CHEBI:78531"/>
        <dbReference type="ChEBI" id="CHEBI:456215"/>
        <dbReference type="EC" id="6.1.1.20"/>
    </reaction>
</comment>
<dbReference type="Gene3D" id="3.30.70.380">
    <property type="entry name" value="Ferrodoxin-fold anticodon-binding domain"/>
    <property type="match status" value="1"/>
</dbReference>
<keyword evidence="21" id="KW-1185">Reference proteome</keyword>
<dbReference type="PROSITE" id="PS50886">
    <property type="entry name" value="TRBD"/>
    <property type="match status" value="1"/>
</dbReference>
<evidence type="ECO:0000313" key="20">
    <source>
        <dbReference type="EMBL" id="GGG48945.1"/>
    </source>
</evidence>
<dbReference type="RefSeq" id="WP_068812625.1">
    <property type="nucleotide sequence ID" value="NZ_BMIY01000001.1"/>
</dbReference>
<dbReference type="SUPFAM" id="SSF46955">
    <property type="entry name" value="Putative DNA-binding domain"/>
    <property type="match status" value="1"/>
</dbReference>
<dbReference type="Gene3D" id="2.40.50.140">
    <property type="entry name" value="Nucleic acid-binding proteins"/>
    <property type="match status" value="1"/>
</dbReference>
<sequence length="798" mass="87875">MRFTKQWMTEWLGQPFETETLIRQLTMAGLEVDEVGGVAFDFSGVVVAEVTEVVQHPDADKLRVCQVNDGESVYQVVCGAPNVRSGLKVPFARINAELGNDKDEKPFRIKKAKLRGVESFGMLCSAEELGLAESADGLMELASDAPVGEDFRQYLNLDDQYLELDLTPNRGDCLSIRGLAREVAVLNQLPYSDFEQAPVIHSVADTFPVQIDAADACHRYLGRIIKGINIKAESSLWMQEKLRRCGLRSIDPVVDVTNYVLLELGQPMHAFDLAELQTGIYVRYATGDESLTLLDGKVVTPESDTLLIADAEGPLALAGVMGGESSAVSQGTQDVFLECACFNPLSIAGKARKYGLHTDSSHRYERGVDPALQTLAIERATALLLDIVGGEPGPVIEVTGDEVPEKTVTLRADNVERLLGKAFSEDEIIQVLAGLGVALLDRSGDDLVFTIPSYRYDLAIEADLIEELARIYGYENMPVRRPSAPMRLQPQPEALLPLQRLRSRLVDLGYQQVITYSFVSPELQKSIQPQPTPVALQNPISSDMSVMRTSLLPGLLSTLQYNVNRQQTRVRIFENGQVFLKEDESSDEIKQPDRLAGLLYGPRTEKHWSGTIDKSDFYDLKGDVESLLDFVSVKDEVTFVAGEHPALHAGQCADVLINGQCIGQLGKLNPRLQRELDISGAVYVFELTLSPLLNTHIPSFKPISRFPESSRDLACVVDSKVQVGDMVKTLAELAGEDVTDIRVLDVFESDKLGQGKKSVALGLTWQHPSRTLGDDEINAIIDRCVKGLEESFNAELRN</sequence>
<dbReference type="SUPFAM" id="SSF55681">
    <property type="entry name" value="Class II aaRS and biotin synthetases"/>
    <property type="match status" value="1"/>
</dbReference>
<dbReference type="PROSITE" id="PS51483">
    <property type="entry name" value="B5"/>
    <property type="match status" value="1"/>
</dbReference>
<evidence type="ECO:0000256" key="12">
    <source>
        <dbReference type="ARBA" id="ARBA00022917"/>
    </source>
</evidence>
<evidence type="ECO:0000256" key="11">
    <source>
        <dbReference type="ARBA" id="ARBA00022884"/>
    </source>
</evidence>
<evidence type="ECO:0000256" key="8">
    <source>
        <dbReference type="ARBA" id="ARBA00022741"/>
    </source>
</evidence>
<keyword evidence="13 15" id="KW-0030">Aminoacyl-tRNA synthetase</keyword>
<feature type="domain" description="B5" evidence="19">
    <location>
        <begin position="403"/>
        <end position="479"/>
    </location>
</feature>
<dbReference type="GO" id="GO:0000287">
    <property type="term" value="F:magnesium ion binding"/>
    <property type="evidence" value="ECO:0007669"/>
    <property type="project" value="UniProtKB-UniRule"/>
</dbReference>
<dbReference type="InterPro" id="IPR005121">
    <property type="entry name" value="Fdx_antiC-bd"/>
</dbReference>
<dbReference type="InterPro" id="IPR009061">
    <property type="entry name" value="DNA-bd_dom_put_sf"/>
</dbReference>
<dbReference type="FunFam" id="2.40.50.140:FF:000045">
    <property type="entry name" value="Phenylalanine--tRNA ligase beta subunit"/>
    <property type="match status" value="1"/>
</dbReference>
<comment type="subunit">
    <text evidence="3 15">Tetramer of two alpha and two beta subunits.</text>
</comment>
<dbReference type="Pfam" id="PF17759">
    <property type="entry name" value="tRNA_synthFbeta"/>
    <property type="match status" value="1"/>
</dbReference>
<dbReference type="GO" id="GO:0004826">
    <property type="term" value="F:phenylalanine-tRNA ligase activity"/>
    <property type="evidence" value="ECO:0007669"/>
    <property type="project" value="UniProtKB-UniRule"/>
</dbReference>
<dbReference type="Pfam" id="PF03147">
    <property type="entry name" value="FDX-ACB"/>
    <property type="match status" value="1"/>
</dbReference>
<dbReference type="FunFam" id="3.30.70.380:FF:000001">
    <property type="entry name" value="Phenylalanine--tRNA ligase beta subunit"/>
    <property type="match status" value="1"/>
</dbReference>
<dbReference type="AlphaFoldDB" id="A0A917GKJ6"/>
<evidence type="ECO:0000259" key="18">
    <source>
        <dbReference type="PROSITE" id="PS51447"/>
    </source>
</evidence>
<dbReference type="PROSITE" id="PS51447">
    <property type="entry name" value="FDX_ACB"/>
    <property type="match status" value="1"/>
</dbReference>
<dbReference type="InterPro" id="IPR012340">
    <property type="entry name" value="NA-bd_OB-fold"/>
</dbReference>
<dbReference type="InterPro" id="IPR020825">
    <property type="entry name" value="Phe-tRNA_synthase-like_B3/B4"/>
</dbReference>
<dbReference type="InterPro" id="IPR004532">
    <property type="entry name" value="Phe-tRNA-ligase_IIc_bsu_bact"/>
</dbReference>
<evidence type="ECO:0000256" key="10">
    <source>
        <dbReference type="ARBA" id="ARBA00022842"/>
    </source>
</evidence>
<dbReference type="EMBL" id="BMIY01000001">
    <property type="protein sequence ID" value="GGG48945.1"/>
    <property type="molecule type" value="Genomic_DNA"/>
</dbReference>
<keyword evidence="12 15" id="KW-0648">Protein biosynthesis</keyword>
<organism evidence="20 21">
    <name type="scientific">Pseudohongiella nitratireducens</name>
    <dbReference type="NCBI Taxonomy" id="1768907"/>
    <lineage>
        <taxon>Bacteria</taxon>
        <taxon>Pseudomonadati</taxon>
        <taxon>Pseudomonadota</taxon>
        <taxon>Gammaproteobacteria</taxon>
        <taxon>Pseudomonadales</taxon>
        <taxon>Pseudohongiellaceae</taxon>
        <taxon>Pseudohongiella</taxon>
    </lineage>
</organism>
<feature type="domain" description="TRNA-binding" evidence="17">
    <location>
        <begin position="39"/>
        <end position="152"/>
    </location>
</feature>
<dbReference type="NCBIfam" id="NF045760">
    <property type="entry name" value="YtpR"/>
    <property type="match status" value="1"/>
</dbReference>
<dbReference type="FunFam" id="3.50.40.10:FF:000001">
    <property type="entry name" value="Phenylalanine--tRNA ligase beta subunit"/>
    <property type="match status" value="1"/>
</dbReference>
<dbReference type="FunFam" id="3.30.930.10:FF:000022">
    <property type="entry name" value="Phenylalanine--tRNA ligase beta subunit"/>
    <property type="match status" value="1"/>
</dbReference>
<evidence type="ECO:0000256" key="1">
    <source>
        <dbReference type="ARBA" id="ARBA00004496"/>
    </source>
</evidence>
<dbReference type="InterPro" id="IPR005146">
    <property type="entry name" value="B3/B4_tRNA-bd"/>
</dbReference>
<evidence type="ECO:0000256" key="14">
    <source>
        <dbReference type="ARBA" id="ARBA00049255"/>
    </source>
</evidence>
<dbReference type="HAMAP" id="MF_00283">
    <property type="entry name" value="Phe_tRNA_synth_beta1"/>
    <property type="match status" value="1"/>
</dbReference>
<feature type="binding site" evidence="15">
    <location>
        <position position="463"/>
    </location>
    <ligand>
        <name>Mg(2+)</name>
        <dbReference type="ChEBI" id="CHEBI:18420"/>
        <note>shared with alpha subunit</note>
    </ligand>
</feature>
<dbReference type="SUPFAM" id="SSF54991">
    <property type="entry name" value="Anticodon-binding domain of PheRS"/>
    <property type="match status" value="1"/>
</dbReference>
<comment type="cofactor">
    <cofactor evidence="15">
        <name>Mg(2+)</name>
        <dbReference type="ChEBI" id="CHEBI:18420"/>
    </cofactor>
    <text evidence="15">Binds 2 magnesium ions per tetramer.</text>
</comment>